<gene>
    <name evidence="2" type="ORF">SCHCODRAFT_114407</name>
</gene>
<name>D8QKP0_SCHCM</name>
<dbReference type="KEGG" id="scm:SCHCO_01109277"/>
<reference evidence="2 3" key="1">
    <citation type="journal article" date="2010" name="Nat. Biotechnol.">
        <title>Genome sequence of the model mushroom Schizophyllum commune.</title>
        <authorList>
            <person name="Ohm R.A."/>
            <person name="de Jong J.F."/>
            <person name="Lugones L.G."/>
            <person name="Aerts A."/>
            <person name="Kothe E."/>
            <person name="Stajich J.E."/>
            <person name="de Vries R.P."/>
            <person name="Record E."/>
            <person name="Levasseur A."/>
            <person name="Baker S.E."/>
            <person name="Bartholomew K.A."/>
            <person name="Coutinho P.M."/>
            <person name="Erdmann S."/>
            <person name="Fowler T.J."/>
            <person name="Gathman A.C."/>
            <person name="Lombard V."/>
            <person name="Henrissat B."/>
            <person name="Knabe N."/>
            <person name="Kuees U."/>
            <person name="Lilly W.W."/>
            <person name="Lindquist E."/>
            <person name="Lucas S."/>
            <person name="Magnuson J.K."/>
            <person name="Piumi F."/>
            <person name="Raudaskoski M."/>
            <person name="Salamov A."/>
            <person name="Schmutz J."/>
            <person name="Schwarze F.W.M.R."/>
            <person name="vanKuyk P.A."/>
            <person name="Horton J.S."/>
            <person name="Grigoriev I.V."/>
            <person name="Woesten H.A.B."/>
        </authorList>
    </citation>
    <scope>NUCLEOTIDE SEQUENCE [LARGE SCALE GENOMIC DNA]</scope>
    <source>
        <strain evidence="3">H4-8 / FGSC 9210</strain>
    </source>
</reference>
<accession>D8QKP0</accession>
<dbReference type="EMBL" id="GL377316">
    <property type="protein sequence ID" value="EFI91646.1"/>
    <property type="molecule type" value="Genomic_DNA"/>
</dbReference>
<keyword evidence="3" id="KW-1185">Reference proteome</keyword>
<feature type="region of interest" description="Disordered" evidence="1">
    <location>
        <begin position="333"/>
        <end position="400"/>
    </location>
</feature>
<feature type="region of interest" description="Disordered" evidence="1">
    <location>
        <begin position="172"/>
        <end position="203"/>
    </location>
</feature>
<feature type="non-terminal residue" evidence="2">
    <location>
        <position position="414"/>
    </location>
</feature>
<sequence length="414" mass="45029">MRTENTSTRRGDTQPTPSFHPRSASGNQHPRLSLDVTFRAIFRILVTQSSRAVRIRGRVASAHEAAAGGEANGRGDRYIRRGEERFRTELGALSFPPSPPSSQSPAGDAERAESQDAPMRAGGQHGLPSLSSTVNGTARPHRGLEGRRAAIQATRRLPPLAADALLLCRVRHSRPPPRPLASTTTHERAARRRPLCYSPSVPAPRARTTSTRGFCSTCTSFPLVKVVSLASSTPRRRRLPPLCAGRPTHACRHPLSAPPRLLVAGDTRNAALLDATPPQTLLVSPPDTFDAVFLTTVPYRLLHRRAPPLAYACRPEVRRSLLRVDLLSDSLPSGGPLMMAGAATKEEEDDDDNEMKGLGRDMTSGARRDVEEMDLRDGQPATSHDSARHRRRRAALRPSLTPRLAVDELTLALG</sequence>
<feature type="compositionally biased region" description="Basic and acidic residues" evidence="1">
    <location>
        <begin position="366"/>
        <end position="377"/>
    </location>
</feature>
<dbReference type="HOGENOM" id="CLU_664221_0_0_1"/>
<dbReference type="InParanoid" id="D8QKP0"/>
<dbReference type="GeneID" id="9593435"/>
<feature type="compositionally biased region" description="Basic and acidic residues" evidence="1">
    <location>
        <begin position="1"/>
        <end position="12"/>
    </location>
</feature>
<feature type="region of interest" description="Disordered" evidence="1">
    <location>
        <begin position="1"/>
        <end position="31"/>
    </location>
</feature>
<proteinExistence type="predicted"/>
<organism evidence="3">
    <name type="scientific">Schizophyllum commune (strain H4-8 / FGSC 9210)</name>
    <name type="common">Split gill fungus</name>
    <dbReference type="NCBI Taxonomy" id="578458"/>
    <lineage>
        <taxon>Eukaryota</taxon>
        <taxon>Fungi</taxon>
        <taxon>Dikarya</taxon>
        <taxon>Basidiomycota</taxon>
        <taxon>Agaricomycotina</taxon>
        <taxon>Agaricomycetes</taxon>
        <taxon>Agaricomycetidae</taxon>
        <taxon>Agaricales</taxon>
        <taxon>Schizophyllaceae</taxon>
        <taxon>Schizophyllum</taxon>
    </lineage>
</organism>
<dbReference type="AlphaFoldDB" id="D8QKP0"/>
<feature type="region of interest" description="Disordered" evidence="1">
    <location>
        <begin position="90"/>
        <end position="141"/>
    </location>
</feature>
<evidence type="ECO:0000313" key="3">
    <source>
        <dbReference type="Proteomes" id="UP000007431"/>
    </source>
</evidence>
<protein>
    <submittedName>
        <fullName evidence="2">Uncharacterized protein</fullName>
    </submittedName>
</protein>
<dbReference type="Proteomes" id="UP000007431">
    <property type="component" value="Unassembled WGS sequence"/>
</dbReference>
<dbReference type="VEuPathDB" id="FungiDB:SCHCODRAFT_01109277"/>
<evidence type="ECO:0000256" key="1">
    <source>
        <dbReference type="SAM" id="MobiDB-lite"/>
    </source>
</evidence>
<evidence type="ECO:0000313" key="2">
    <source>
        <dbReference type="EMBL" id="EFI91646.1"/>
    </source>
</evidence>